<proteinExistence type="predicted"/>
<dbReference type="EMBL" id="CAJNIZ010030170">
    <property type="protein sequence ID" value="CAE7521781.1"/>
    <property type="molecule type" value="Genomic_DNA"/>
</dbReference>
<dbReference type="AlphaFoldDB" id="A0A812T6L9"/>
<evidence type="ECO:0000313" key="3">
    <source>
        <dbReference type="Proteomes" id="UP000649617"/>
    </source>
</evidence>
<accession>A0A812T6L9</accession>
<feature type="non-terminal residue" evidence="2">
    <location>
        <position position="555"/>
    </location>
</feature>
<dbReference type="PROSITE" id="PS51688">
    <property type="entry name" value="ICA"/>
    <property type="match status" value="1"/>
</dbReference>
<protein>
    <recommendedName>
        <fullName evidence="1">Peptidase S74 domain-containing protein</fullName>
    </recommendedName>
</protein>
<dbReference type="OrthoDB" id="448240at2759"/>
<feature type="domain" description="Peptidase S74" evidence="1">
    <location>
        <begin position="455"/>
        <end position="547"/>
    </location>
</feature>
<sequence>TESQVSTSISDALVPYYTASEVDAAIASNSFNAADYYTRTQCDSRYFPTNANPGNAEVFTLLRDTVSIPRQLRSILPRAPLAWSHLFSGTITELRCDAYSKAEADGRYLSSSGYTGTEVFTQLRDTVATPRQLRGILPRAPLGWSYILSGTITELTCDAWSKSEADGRFYTRSLADSTFAPFSTETGLQNLNLQVIDHETRLSSLEASGGVPDPVVTGAVHSSGTALTLRASSTNVRIEAQDTTTLANFGLVENFLGRAPQLRVDEELYIDDVSGAAAGLKTNAVSARPGDNLLTISGGTNGVSAIGAGLAVAGIARATAQVTTRVLATDVGQIYLSLVGGTTGTRVMDGSNNELLKIEADETQCLTRILSVTDSAPASVVGAVLKNTASSGVARLQQLHRLRAAGGGRRRRLLPERAGAANLAAEPGGHGAGSTTVVKETDGDLTYNYGLNALSDARLKENIREADLEELQAILDKAVPKCYDRTDVPHKSRLGFVAQDFEGAGVTGSAHREDQQLMTLDYSRLTAVLWGVCKKLQARVEALEKPKKAKRRSGS</sequence>
<dbReference type="InterPro" id="IPR030392">
    <property type="entry name" value="S74_ICA"/>
</dbReference>
<reference evidence="2" key="1">
    <citation type="submission" date="2021-02" db="EMBL/GenBank/DDBJ databases">
        <authorList>
            <person name="Dougan E. K."/>
            <person name="Rhodes N."/>
            <person name="Thang M."/>
            <person name="Chan C."/>
        </authorList>
    </citation>
    <scope>NUCLEOTIDE SEQUENCE</scope>
</reference>
<gene>
    <name evidence="2" type="ORF">SPIL2461_LOCUS13662</name>
</gene>
<organism evidence="2 3">
    <name type="scientific">Symbiodinium pilosum</name>
    <name type="common">Dinoflagellate</name>
    <dbReference type="NCBI Taxonomy" id="2952"/>
    <lineage>
        <taxon>Eukaryota</taxon>
        <taxon>Sar</taxon>
        <taxon>Alveolata</taxon>
        <taxon>Dinophyceae</taxon>
        <taxon>Suessiales</taxon>
        <taxon>Symbiodiniaceae</taxon>
        <taxon>Symbiodinium</taxon>
    </lineage>
</organism>
<keyword evidence="3" id="KW-1185">Reference proteome</keyword>
<dbReference type="Proteomes" id="UP000649617">
    <property type="component" value="Unassembled WGS sequence"/>
</dbReference>
<dbReference type="Pfam" id="PF13884">
    <property type="entry name" value="Peptidase_S74"/>
    <property type="match status" value="1"/>
</dbReference>
<evidence type="ECO:0000259" key="1">
    <source>
        <dbReference type="PROSITE" id="PS51688"/>
    </source>
</evidence>
<comment type="caution">
    <text evidence="2">The sequence shown here is derived from an EMBL/GenBank/DDBJ whole genome shotgun (WGS) entry which is preliminary data.</text>
</comment>
<name>A0A812T6L9_SYMPI</name>
<evidence type="ECO:0000313" key="2">
    <source>
        <dbReference type="EMBL" id="CAE7521781.1"/>
    </source>
</evidence>